<keyword evidence="4" id="KW-1185">Reference proteome</keyword>
<dbReference type="FunFam" id="2.60.200.20:FF:000028">
    <property type="entry name" value="FHA domain-containing protein DDL"/>
    <property type="match status" value="1"/>
</dbReference>
<gene>
    <name evidence="3" type="ORF">LITE_LOCUS2494</name>
</gene>
<dbReference type="InterPro" id="IPR008984">
    <property type="entry name" value="SMAD_FHA_dom_sf"/>
</dbReference>
<evidence type="ECO:0000256" key="1">
    <source>
        <dbReference type="SAM" id="MobiDB-lite"/>
    </source>
</evidence>
<dbReference type="SUPFAM" id="SSF49879">
    <property type="entry name" value="SMAD/FHA domain"/>
    <property type="match status" value="1"/>
</dbReference>
<reference evidence="3" key="1">
    <citation type="submission" date="2022-08" db="EMBL/GenBank/DDBJ databases">
        <authorList>
            <person name="Gutierrez-Valencia J."/>
        </authorList>
    </citation>
    <scope>NUCLEOTIDE SEQUENCE</scope>
</reference>
<feature type="compositionally biased region" description="Polar residues" evidence="1">
    <location>
        <begin position="205"/>
        <end position="216"/>
    </location>
</feature>
<name>A0AAV0H4W2_9ROSI</name>
<dbReference type="SMART" id="SM00240">
    <property type="entry name" value="FHA"/>
    <property type="match status" value="1"/>
</dbReference>
<feature type="domain" description="FHA" evidence="2">
    <location>
        <begin position="276"/>
        <end position="339"/>
    </location>
</feature>
<evidence type="ECO:0000259" key="2">
    <source>
        <dbReference type="PROSITE" id="PS50006"/>
    </source>
</evidence>
<dbReference type="EMBL" id="CAMGYJ010000002">
    <property type="protein sequence ID" value="CAI0380014.1"/>
    <property type="molecule type" value="Genomic_DNA"/>
</dbReference>
<feature type="compositionally biased region" description="Basic and acidic residues" evidence="1">
    <location>
        <begin position="163"/>
        <end position="193"/>
    </location>
</feature>
<organism evidence="3 4">
    <name type="scientific">Linum tenue</name>
    <dbReference type="NCBI Taxonomy" id="586396"/>
    <lineage>
        <taxon>Eukaryota</taxon>
        <taxon>Viridiplantae</taxon>
        <taxon>Streptophyta</taxon>
        <taxon>Embryophyta</taxon>
        <taxon>Tracheophyta</taxon>
        <taxon>Spermatophyta</taxon>
        <taxon>Magnoliopsida</taxon>
        <taxon>eudicotyledons</taxon>
        <taxon>Gunneridae</taxon>
        <taxon>Pentapetalae</taxon>
        <taxon>rosids</taxon>
        <taxon>fabids</taxon>
        <taxon>Malpighiales</taxon>
        <taxon>Linaceae</taxon>
        <taxon>Linum</taxon>
    </lineage>
</organism>
<dbReference type="PANTHER" id="PTHR23308">
    <property type="entry name" value="NUCLEAR INHIBITOR OF PROTEIN PHOSPHATASE-1"/>
    <property type="match status" value="1"/>
</dbReference>
<feature type="compositionally biased region" description="Basic and acidic residues" evidence="1">
    <location>
        <begin position="86"/>
        <end position="151"/>
    </location>
</feature>
<protein>
    <recommendedName>
        <fullName evidence="2">FHA domain-containing protein</fullName>
    </recommendedName>
</protein>
<sequence>MGRHLSDHSVSPDRVRGRRSSPPAERAAARHRSSRRDISPSPVARQKNSRRDASPSPKDRRRANSKSPNGERSASLSPRSKRLRRVQAEREADKLGDSRDHGRNRGRDRDRVTHKDREDPERERERTHGKGGAHREREAHKVIDRENDKGHGSGGDKAAYKARGTEDRGNSGERKHSRDEMDRKLSRDRHERSLSPTDRHHKRSFGSQSPRRAAQNTERDELSGKLAAETNRVRGVTLLFNEPPEARKPNIRWRLYVFKGGEVLNEPLYIHRQSCYLFGRERRVADVPTDHPSCSKQHAVIQFRQVEKERSDGTISKQVSPYLMDLGSTNKTFINEKPIEPERYYELFEKDTIKFGNSSREYVLLHENSSEVSPSP</sequence>
<proteinExistence type="predicted"/>
<dbReference type="Proteomes" id="UP001154282">
    <property type="component" value="Unassembled WGS sequence"/>
</dbReference>
<accession>A0AAV0H4W2</accession>
<feature type="compositionally biased region" description="Basic and acidic residues" evidence="1">
    <location>
        <begin position="1"/>
        <end position="15"/>
    </location>
</feature>
<feature type="compositionally biased region" description="Polar residues" evidence="1">
    <location>
        <begin position="65"/>
        <end position="78"/>
    </location>
</feature>
<dbReference type="InterPro" id="IPR000253">
    <property type="entry name" value="FHA_dom"/>
</dbReference>
<dbReference type="PROSITE" id="PS50006">
    <property type="entry name" value="FHA_DOMAIN"/>
    <property type="match status" value="1"/>
</dbReference>
<evidence type="ECO:0000313" key="4">
    <source>
        <dbReference type="Proteomes" id="UP001154282"/>
    </source>
</evidence>
<dbReference type="Pfam" id="PF00498">
    <property type="entry name" value="FHA"/>
    <property type="match status" value="1"/>
</dbReference>
<dbReference type="Gene3D" id="2.60.200.20">
    <property type="match status" value="1"/>
</dbReference>
<dbReference type="AlphaFoldDB" id="A0AAV0H4W2"/>
<feature type="region of interest" description="Disordered" evidence="1">
    <location>
        <begin position="1"/>
        <end position="228"/>
    </location>
</feature>
<dbReference type="InterPro" id="IPR050923">
    <property type="entry name" value="Cell_Proc_Reg/RNA_Proc"/>
</dbReference>
<evidence type="ECO:0000313" key="3">
    <source>
        <dbReference type="EMBL" id="CAI0380014.1"/>
    </source>
</evidence>
<comment type="caution">
    <text evidence="3">The sequence shown here is derived from an EMBL/GenBank/DDBJ whole genome shotgun (WGS) entry which is preliminary data.</text>
</comment>